<reference evidence="1" key="1">
    <citation type="submission" date="2018-11" db="EMBL/GenBank/DDBJ databases">
        <authorList>
            <consortium name="Pathogen Informatics"/>
        </authorList>
    </citation>
    <scope>NUCLEOTIDE SEQUENCE</scope>
</reference>
<dbReference type="EMBL" id="CAAALY010263408">
    <property type="protein sequence ID" value="VEL40034.1"/>
    <property type="molecule type" value="Genomic_DNA"/>
</dbReference>
<proteinExistence type="predicted"/>
<evidence type="ECO:0000313" key="1">
    <source>
        <dbReference type="EMBL" id="VEL40034.1"/>
    </source>
</evidence>
<accession>A0A3S5FGS5</accession>
<dbReference type="AlphaFoldDB" id="A0A3S5FGS5"/>
<evidence type="ECO:0000313" key="2">
    <source>
        <dbReference type="Proteomes" id="UP000784294"/>
    </source>
</evidence>
<dbReference type="Proteomes" id="UP000784294">
    <property type="component" value="Unassembled WGS sequence"/>
</dbReference>
<gene>
    <name evidence="1" type="ORF">PXEA_LOCUS33474</name>
</gene>
<name>A0A3S5FGS5_9PLAT</name>
<protein>
    <submittedName>
        <fullName evidence="1">Uncharacterized protein</fullName>
    </submittedName>
</protein>
<sequence length="249" mass="27743">MFPKRPKCLASPLWRALISHSHSHVKPPTLPIRLYPLSQEYPCFQPPPGLMSASVLLPSVILRSDRLPKHPLPGARIRRAELAARASTGSADCTCSSHDRALLHRHIRRPATGDIQSALYHFALDLLFGTLSHQPRTSLMLDLGSGRACRLDHLAARFGTFYDRFSINADLFPLANAEEEALPSGSTGSDGLSNRVSLALRKCLLFSFISQRRLDKFRFSTGQHSSPSVRITTGLERFMSPTEEHFYKS</sequence>
<keyword evidence="2" id="KW-1185">Reference proteome</keyword>
<comment type="caution">
    <text evidence="1">The sequence shown here is derived from an EMBL/GenBank/DDBJ whole genome shotgun (WGS) entry which is preliminary data.</text>
</comment>
<organism evidence="1 2">
    <name type="scientific">Protopolystoma xenopodis</name>
    <dbReference type="NCBI Taxonomy" id="117903"/>
    <lineage>
        <taxon>Eukaryota</taxon>
        <taxon>Metazoa</taxon>
        <taxon>Spiralia</taxon>
        <taxon>Lophotrochozoa</taxon>
        <taxon>Platyhelminthes</taxon>
        <taxon>Monogenea</taxon>
        <taxon>Polyopisthocotylea</taxon>
        <taxon>Polystomatidea</taxon>
        <taxon>Polystomatidae</taxon>
        <taxon>Protopolystoma</taxon>
    </lineage>
</organism>